<feature type="region of interest" description="Disordered" evidence="1">
    <location>
        <begin position="117"/>
        <end position="143"/>
    </location>
</feature>
<feature type="compositionally biased region" description="Low complexity" evidence="1">
    <location>
        <begin position="246"/>
        <end position="255"/>
    </location>
</feature>
<feature type="compositionally biased region" description="Basic residues" evidence="1">
    <location>
        <begin position="454"/>
        <end position="465"/>
    </location>
</feature>
<dbReference type="Proteomes" id="UP000053815">
    <property type="component" value="Unassembled WGS sequence"/>
</dbReference>
<feature type="region of interest" description="Disordered" evidence="1">
    <location>
        <begin position="453"/>
        <end position="509"/>
    </location>
</feature>
<feature type="compositionally biased region" description="Pro residues" evidence="1">
    <location>
        <begin position="190"/>
        <end position="199"/>
    </location>
</feature>
<organism evidence="2">
    <name type="scientific">Mucor ambiguus</name>
    <dbReference type="NCBI Taxonomy" id="91626"/>
    <lineage>
        <taxon>Eukaryota</taxon>
        <taxon>Fungi</taxon>
        <taxon>Fungi incertae sedis</taxon>
        <taxon>Mucoromycota</taxon>
        <taxon>Mucoromycotina</taxon>
        <taxon>Mucoromycetes</taxon>
        <taxon>Mucorales</taxon>
        <taxon>Mucorineae</taxon>
        <taxon>Mucoraceae</taxon>
        <taxon>Mucor</taxon>
    </lineage>
</organism>
<evidence type="ECO:0000313" key="3">
    <source>
        <dbReference type="Proteomes" id="UP000053815"/>
    </source>
</evidence>
<feature type="region of interest" description="Disordered" evidence="1">
    <location>
        <begin position="579"/>
        <end position="604"/>
    </location>
</feature>
<feature type="compositionally biased region" description="Basic and acidic residues" evidence="1">
    <location>
        <begin position="281"/>
        <end position="291"/>
    </location>
</feature>
<evidence type="ECO:0000313" key="2">
    <source>
        <dbReference type="EMBL" id="GAN08531.1"/>
    </source>
</evidence>
<evidence type="ECO:0000256" key="1">
    <source>
        <dbReference type="SAM" id="MobiDB-lite"/>
    </source>
</evidence>
<proteinExistence type="predicted"/>
<feature type="compositionally biased region" description="Basic residues" evidence="1">
    <location>
        <begin position="498"/>
        <end position="508"/>
    </location>
</feature>
<feature type="region of interest" description="Disordered" evidence="1">
    <location>
        <begin position="246"/>
        <end position="353"/>
    </location>
</feature>
<feature type="compositionally biased region" description="Low complexity" evidence="1">
    <location>
        <begin position="292"/>
        <end position="308"/>
    </location>
</feature>
<name>A0A0C9MD07_9FUNG</name>
<feature type="compositionally biased region" description="Low complexity" evidence="1">
    <location>
        <begin position="477"/>
        <end position="497"/>
    </location>
</feature>
<sequence>MGVVLSKILFNKRNGRRGVDDVTESPLDINSHRRLPNMKSEDFPSITDEPSMSSSIIETTVLNQDHNINEQHNVTDITTKIKIPKRAWSAYHLFHFSDNLKNNSIINSPKFIKTPRIRPKTKDISEEEDEDEDEEEDEEDDEPVEMEQLIAMMRNHKVSDETSSFNFSFGTGKTNSSNNNTMLSIASHAPSPPPPPPSPASQSSSRSNNNWSPSPEFKFSFSANIPQKNHNYVDYYAEEDDMELFQGNQQQQRSQTASSTDHHHHIAHRKILPMPKPRWKRSSDSDSDSIKSKSSTNSNYSSTNNNTKMFNIPAVNETVESKADQRDNSKKLKSSPSLNGAGTIQHPVVDNKRKERNWKDHFNATAEVAEFSKHEFYALDKKKSAVRFGSPLKKEMAVNQLYPSAQQTSTPPLPAAVASTPSISATSVKPSIPSPTVAAAALSTTIVRSASTHAIKKSASKKKGGKVQPSPPPPQPSASSQPTYTKKTYNNITTTTTKNKKKATKKKSNREEIAPGGFLSSDITLFENPISSDDWICLFCQYDILMLGYEDAKRKNGYYKRQREKNKRIKEAELRRLGGALSESEEDHHEHHHLHNETCNRKPL</sequence>
<feature type="compositionally biased region" description="Low complexity" evidence="1">
    <location>
        <begin position="200"/>
        <end position="213"/>
    </location>
</feature>
<reference evidence="2" key="1">
    <citation type="submission" date="2014-09" db="EMBL/GenBank/DDBJ databases">
        <title>Draft genome sequence of an oleaginous Mucoromycotina fungus Mucor ambiguus NBRC6742.</title>
        <authorList>
            <person name="Takeda I."/>
            <person name="Yamane N."/>
            <person name="Morita T."/>
            <person name="Tamano K."/>
            <person name="Machida M."/>
            <person name="Baker S."/>
            <person name="Koike H."/>
        </authorList>
    </citation>
    <scope>NUCLEOTIDE SEQUENCE</scope>
    <source>
        <strain evidence="2">NBRC 6742</strain>
    </source>
</reference>
<feature type="compositionally biased region" description="Basic and acidic residues" evidence="1">
    <location>
        <begin position="319"/>
        <end position="330"/>
    </location>
</feature>
<dbReference type="EMBL" id="DF836498">
    <property type="protein sequence ID" value="GAN08531.1"/>
    <property type="molecule type" value="Genomic_DNA"/>
</dbReference>
<feature type="compositionally biased region" description="Low complexity" evidence="1">
    <location>
        <begin position="174"/>
        <end position="189"/>
    </location>
</feature>
<dbReference type="OrthoDB" id="2280645at2759"/>
<gene>
    <name evidence="2" type="ORF">MAM1_0209c08045</name>
</gene>
<accession>A0A0C9MD07</accession>
<feature type="compositionally biased region" description="Basic residues" evidence="1">
    <location>
        <begin position="262"/>
        <end position="271"/>
    </location>
</feature>
<protein>
    <submittedName>
        <fullName evidence="2">Uncharacterized protein</fullName>
    </submittedName>
</protein>
<dbReference type="AlphaFoldDB" id="A0A0C9MD07"/>
<feature type="compositionally biased region" description="Acidic residues" evidence="1">
    <location>
        <begin position="125"/>
        <end position="143"/>
    </location>
</feature>
<feature type="compositionally biased region" description="Basic and acidic residues" evidence="1">
    <location>
        <begin position="595"/>
        <end position="604"/>
    </location>
</feature>
<feature type="region of interest" description="Disordered" evidence="1">
    <location>
        <begin position="169"/>
        <end position="213"/>
    </location>
</feature>
<keyword evidence="3" id="KW-1185">Reference proteome</keyword>